<feature type="region of interest" description="Disordered" evidence="6">
    <location>
        <begin position="1443"/>
        <end position="1479"/>
    </location>
</feature>
<dbReference type="PANTHER" id="PTHR12183:SF32">
    <property type="entry name" value="MITOCHONDRIAL E3 UBIQUITIN PROTEIN LIGASE 1"/>
    <property type="match status" value="1"/>
</dbReference>
<keyword evidence="9" id="KW-1185">Reference proteome</keyword>
<evidence type="ECO:0000259" key="7">
    <source>
        <dbReference type="PROSITE" id="PS50089"/>
    </source>
</evidence>
<dbReference type="Proteomes" id="UP000041254">
    <property type="component" value="Unassembled WGS sequence"/>
</dbReference>
<feature type="region of interest" description="Disordered" evidence="6">
    <location>
        <begin position="1"/>
        <end position="127"/>
    </location>
</feature>
<dbReference type="GO" id="GO:0016567">
    <property type="term" value="P:protein ubiquitination"/>
    <property type="evidence" value="ECO:0007669"/>
    <property type="project" value="TreeGrafter"/>
</dbReference>
<protein>
    <recommendedName>
        <fullName evidence="7">RING-type domain-containing protein</fullName>
    </recommendedName>
</protein>
<evidence type="ECO:0000256" key="1">
    <source>
        <dbReference type="ARBA" id="ARBA00022723"/>
    </source>
</evidence>
<evidence type="ECO:0000256" key="5">
    <source>
        <dbReference type="SAM" id="Coils"/>
    </source>
</evidence>
<feature type="compositionally biased region" description="Gly residues" evidence="6">
    <location>
        <begin position="155"/>
        <end position="166"/>
    </location>
</feature>
<dbReference type="InParanoid" id="A0A0G4EF25"/>
<dbReference type="OrthoDB" id="20534at2759"/>
<feature type="compositionally biased region" description="Basic and acidic residues" evidence="6">
    <location>
        <begin position="20"/>
        <end position="29"/>
    </location>
</feature>
<feature type="region of interest" description="Disordered" evidence="6">
    <location>
        <begin position="1495"/>
        <end position="1650"/>
    </location>
</feature>
<feature type="compositionally biased region" description="Basic and acidic residues" evidence="6">
    <location>
        <begin position="1107"/>
        <end position="1123"/>
    </location>
</feature>
<keyword evidence="1" id="KW-0479">Metal-binding</keyword>
<keyword evidence="2 4" id="KW-0863">Zinc-finger</keyword>
<dbReference type="InterPro" id="IPR013083">
    <property type="entry name" value="Znf_RING/FYVE/PHD"/>
</dbReference>
<name>A0A0G4EF25_VITBC</name>
<keyword evidence="3" id="KW-0862">Zinc</keyword>
<sequence length="1954" mass="212726">MSAEATTEALSAGSPTADSSRPDKGDASQREQPQQQDVCMSGDESSGSNRGPVCGRLDGSSSAPLATSPHRERTPATNSDNGSQLLLQQVPVGSPPIGIQRPPIPSEGVDTHQNQQQPQPSVSRAHSMHLTATHSPAGNASAVGITMQQQKDGSGLMGGAGHGGVPGEDDITLDATSDGSRQPLTAFDIFACAQQEQAANPTRSTNPSSIAIAAAAASANRQPAGSSRPYPPSPPSPITSNQQVTANGQQGQTSGSDVVAIMSLAADALLAGDIGPFASHVEKVTEAPRLPNDDPSVEGLVRSLAKKDKAHRQQGQGGLAGCIVSIFKDSSRDIEHQTAATRFLKWLCQAGYPFGVEWLPLFGVLVEERVKRLTLSDQKFGVDVAVVLKRIPVTAEALGAFQQHMFCHIDALVETLVISSDQVIVWRAYELIGIIFRDALRFPSELGVLASICYSVSASSAALGKIATLLKDHATAQWPAFIVWIYLSVPLAMAECGYCERLAQAGFLSAAVSILQSDRLTKDGRHGQGVVTASVHLLNLILARNSYASCEGLSEVMCSLLSTVATSDAASAAPDGSSIGMAIGVLDSLASCCDRQLMSGKAKDNPIVERILQVDISALSGPPTAASQDSLIQEILDFFAKYRRRKEAIDRWVSSQGDPHREAAQRQNKQNRLVRCLSDKRILHTIYQLGGLYYFSSKDLAMLVLSCRSLLHALCPVRSTDRISSYANRELLAPFALISVSRQNRLVATLARYSPYMMLTLSIRWECSPTADDVSDLIGFLQRAERLTALTVAGADLTCLPDGECAQLVNAIGRLPSLASLRLEGVSLSRAFADRLSALLKARPEGYGKGSSGTSPSPPPSSSRDVTRIPSTSSTVVPADSAEETKGRTEAGRTADTGHDKKEPPFTTLRRMALSLCRMLFNPYLTLLEGLCGRSFETLSLSDMVLTKSEGETYRYDQLKGSMERLFGTIVCRDIHLSFFPVGEFPLPIVEDTVVSAATAALKTNPNRRSLKSLGLPVTANTVVSLLRLALEDLTLARLSLSSRVPLGKLISQQFLSSGDFASLVQGAVDRADAERESELRAAHEVKDRQWAADDARLPPAADAAEEDRRAAERQRREERLRAKETEIRSEPPFVLDLISVPLVDVSSRRCPLFAFDVFLPLIEFEYVGGINENYAYKQPVIVTGLPSVLETRYEQDSSSRLPKHLCCALVRSYNPLAPSTWVQTVMNRGFLLLQLYWDSMSHNRGPDSAKCFQNPFSVTELELFAYRQCVAQLEALKDCSAINNITQEDVDALRAALTEATRLVYQKDPAISQVERHMAQMAAAISQQERHRAQIACCVQDLHEKRKQLEVIEKLRVTLQTKLNNLRVQRAKATASKADKGNVDSQITCLIEQISKNTAARAEVVREIDALHKMVTGEEPLVEDQPKSLCDFVREELRERLESRKKEKAREQRRMERQADKTTDEAVSSAMAAREATARKNEKDLLRELDVQFSSEEDQPQHGGGGQQGGEGGKKAKKKKRHKNKKPQAIPAASASPPPLVAAAPSIAEDGRPSVREGEGEADSGLELVDSEPSNSPLHGPAAAAAASAVSKSLDPLLPDGGHELDDLLLLDGVTEHGGGGDERLAGQGAGETDGGAAGGDDGRVSGGGETEAMRARFAAELARKDQQIEALQRALMERDMAAQQQLHAAQQETHAARQETLAARQESERLREAQVAGEQTVNDTLAANERLQVDMQKANEVYCQQLTQQRQRLTSDIDRERSAREQKEAEVRQLQHHFERYKSAAGEREASLRQEVASLREENASAGEANRALQADIDQLRSNHIHRLTETFNGLTTADELSGFAMQLADRQTALSDEQSQLQSLERRAQQRARERGEAELRQEMRQQMQQSNQRARAEATECQVCQERERSVVLQPCGHFCICLQCAQTMQPRECPLCRQAFTNWTPAYFS</sequence>
<dbReference type="SMART" id="SM00184">
    <property type="entry name" value="RING"/>
    <property type="match status" value="1"/>
</dbReference>
<dbReference type="GO" id="GO:0004842">
    <property type="term" value="F:ubiquitin-protein transferase activity"/>
    <property type="evidence" value="ECO:0007669"/>
    <property type="project" value="TreeGrafter"/>
</dbReference>
<dbReference type="CDD" id="cd16649">
    <property type="entry name" value="mRING-HC-C3HC5_CGRF1-like"/>
    <property type="match status" value="1"/>
</dbReference>
<feature type="compositionally biased region" description="Gly residues" evidence="6">
    <location>
        <begin position="1629"/>
        <end position="1650"/>
    </location>
</feature>
<feature type="compositionally biased region" description="Basic residues" evidence="6">
    <location>
        <begin position="1516"/>
        <end position="1527"/>
    </location>
</feature>
<dbReference type="Pfam" id="PF13920">
    <property type="entry name" value="zf-C3HC4_3"/>
    <property type="match status" value="1"/>
</dbReference>
<feature type="compositionally biased region" description="Basic and acidic residues" evidence="6">
    <location>
        <begin position="1550"/>
        <end position="1560"/>
    </location>
</feature>
<proteinExistence type="predicted"/>
<feature type="compositionally biased region" description="Polar residues" evidence="6">
    <location>
        <begin position="30"/>
        <end position="49"/>
    </location>
</feature>
<dbReference type="InterPro" id="IPR051652">
    <property type="entry name" value="MDM2_MDM4_MUL1"/>
</dbReference>
<dbReference type="PhylomeDB" id="A0A0G4EF25"/>
<dbReference type="PANTHER" id="PTHR12183">
    <property type="entry name" value="MITOCHONDRIAL UBIQUITIN LIGASE ACTIVATOR OF NFKB 1"/>
    <property type="match status" value="1"/>
</dbReference>
<feature type="compositionally biased region" description="Polar residues" evidence="6">
    <location>
        <begin position="241"/>
        <end position="253"/>
    </location>
</feature>
<feature type="compositionally biased region" description="Low complexity" evidence="6">
    <location>
        <begin position="216"/>
        <end position="228"/>
    </location>
</feature>
<feature type="compositionally biased region" description="Polar residues" evidence="6">
    <location>
        <begin position="75"/>
        <end position="87"/>
    </location>
</feature>
<evidence type="ECO:0000256" key="6">
    <source>
        <dbReference type="SAM" id="MobiDB-lite"/>
    </source>
</evidence>
<feature type="compositionally biased region" description="Gly residues" evidence="6">
    <location>
        <begin position="1503"/>
        <end position="1512"/>
    </location>
</feature>
<feature type="compositionally biased region" description="Basic and acidic residues" evidence="6">
    <location>
        <begin position="883"/>
        <end position="904"/>
    </location>
</feature>
<dbReference type="EMBL" id="CDMY01000201">
    <property type="protein sequence ID" value="CEL94011.1"/>
    <property type="molecule type" value="Genomic_DNA"/>
</dbReference>
<feature type="region of interest" description="Disordered" evidence="6">
    <location>
        <begin position="1097"/>
        <end position="1123"/>
    </location>
</feature>
<keyword evidence="5" id="KW-0175">Coiled coil</keyword>
<dbReference type="PROSITE" id="PS50089">
    <property type="entry name" value="ZF_RING_2"/>
    <property type="match status" value="1"/>
</dbReference>
<evidence type="ECO:0000256" key="2">
    <source>
        <dbReference type="ARBA" id="ARBA00022771"/>
    </source>
</evidence>
<feature type="region of interest" description="Disordered" evidence="6">
    <location>
        <begin position="151"/>
        <end position="180"/>
    </location>
</feature>
<dbReference type="VEuPathDB" id="CryptoDB:Vbra_20356"/>
<evidence type="ECO:0000313" key="8">
    <source>
        <dbReference type="EMBL" id="CEL94011.1"/>
    </source>
</evidence>
<feature type="compositionally biased region" description="Low complexity" evidence="6">
    <location>
        <begin position="1583"/>
        <end position="1601"/>
    </location>
</feature>
<evidence type="ECO:0000256" key="4">
    <source>
        <dbReference type="PROSITE-ProRule" id="PRU00175"/>
    </source>
</evidence>
<gene>
    <name evidence="8" type="ORF">Vbra_20356</name>
</gene>
<dbReference type="SUPFAM" id="SSF57850">
    <property type="entry name" value="RING/U-box"/>
    <property type="match status" value="1"/>
</dbReference>
<feature type="region of interest" description="Disordered" evidence="6">
    <location>
        <begin position="1868"/>
        <end position="1895"/>
    </location>
</feature>
<organism evidence="8 9">
    <name type="scientific">Vitrella brassicaformis (strain CCMP3155)</name>
    <dbReference type="NCBI Taxonomy" id="1169540"/>
    <lineage>
        <taxon>Eukaryota</taxon>
        <taxon>Sar</taxon>
        <taxon>Alveolata</taxon>
        <taxon>Colpodellida</taxon>
        <taxon>Vitrellaceae</taxon>
        <taxon>Vitrella</taxon>
    </lineage>
</organism>
<evidence type="ECO:0000256" key="3">
    <source>
        <dbReference type="ARBA" id="ARBA00022833"/>
    </source>
</evidence>
<feature type="region of interest" description="Disordered" evidence="6">
    <location>
        <begin position="844"/>
        <end position="905"/>
    </location>
</feature>
<feature type="compositionally biased region" description="Polar residues" evidence="6">
    <location>
        <begin position="111"/>
        <end position="127"/>
    </location>
</feature>
<feature type="domain" description="RING-type" evidence="7">
    <location>
        <begin position="1905"/>
        <end position="1942"/>
    </location>
</feature>
<feature type="compositionally biased region" description="Basic and acidic residues" evidence="6">
    <location>
        <begin position="1443"/>
        <end position="1465"/>
    </location>
</feature>
<dbReference type="InterPro" id="IPR001841">
    <property type="entry name" value="Znf_RING"/>
</dbReference>
<evidence type="ECO:0000313" key="9">
    <source>
        <dbReference type="Proteomes" id="UP000041254"/>
    </source>
</evidence>
<feature type="coiled-coil region" evidence="5">
    <location>
        <begin position="1745"/>
        <end position="1825"/>
    </location>
</feature>
<accession>A0A0G4EF25</accession>
<reference evidence="8 9" key="1">
    <citation type="submission" date="2014-11" db="EMBL/GenBank/DDBJ databases">
        <authorList>
            <person name="Zhu J."/>
            <person name="Qi W."/>
            <person name="Song R."/>
        </authorList>
    </citation>
    <scope>NUCLEOTIDE SEQUENCE [LARGE SCALE GENOMIC DNA]</scope>
</reference>
<dbReference type="Gene3D" id="3.30.40.10">
    <property type="entry name" value="Zinc/RING finger domain, C3HC4 (zinc finger)"/>
    <property type="match status" value="1"/>
</dbReference>
<feature type="compositionally biased region" description="Basic and acidic residues" evidence="6">
    <location>
        <begin position="1868"/>
        <end position="1887"/>
    </location>
</feature>
<dbReference type="GO" id="GO:0008270">
    <property type="term" value="F:zinc ion binding"/>
    <property type="evidence" value="ECO:0007669"/>
    <property type="project" value="UniProtKB-KW"/>
</dbReference>
<feature type="compositionally biased region" description="Polar residues" evidence="6">
    <location>
        <begin position="1"/>
        <end position="19"/>
    </location>
</feature>
<feature type="compositionally biased region" description="Low complexity" evidence="6">
    <location>
        <begin position="1528"/>
        <end position="1549"/>
    </location>
</feature>
<feature type="region of interest" description="Disordered" evidence="6">
    <location>
        <begin position="216"/>
        <end position="253"/>
    </location>
</feature>